<dbReference type="PANTHER" id="PTHR30574">
    <property type="entry name" value="INNER MEMBRANE PROTEIN YEDE"/>
    <property type="match status" value="1"/>
</dbReference>
<evidence type="ECO:0000256" key="5">
    <source>
        <dbReference type="ARBA" id="ARBA00022692"/>
    </source>
</evidence>
<keyword evidence="11" id="KW-1185">Reference proteome</keyword>
<evidence type="ECO:0000256" key="8">
    <source>
        <dbReference type="ARBA" id="ARBA00035655"/>
    </source>
</evidence>
<gene>
    <name evidence="10" type="ORF">E4T21_17865</name>
</gene>
<dbReference type="InterPro" id="IPR007272">
    <property type="entry name" value="Sulf_transp_TsuA/YedE"/>
</dbReference>
<keyword evidence="3" id="KW-1003">Cell membrane</keyword>
<dbReference type="Pfam" id="PF04143">
    <property type="entry name" value="Sulf_transp"/>
    <property type="match status" value="1"/>
</dbReference>
<name>A0A856QT43_9GAMM</name>
<evidence type="ECO:0000256" key="4">
    <source>
        <dbReference type="ARBA" id="ARBA00022519"/>
    </source>
</evidence>
<evidence type="ECO:0000313" key="11">
    <source>
        <dbReference type="Proteomes" id="UP000324285"/>
    </source>
</evidence>
<dbReference type="PANTHER" id="PTHR30574:SF1">
    <property type="entry name" value="SULPHUR TRANSPORT DOMAIN-CONTAINING PROTEIN"/>
    <property type="match status" value="1"/>
</dbReference>
<feature type="transmembrane region" description="Helical" evidence="9">
    <location>
        <begin position="237"/>
        <end position="257"/>
    </location>
</feature>
<feature type="transmembrane region" description="Helical" evidence="9">
    <location>
        <begin position="160"/>
        <end position="177"/>
    </location>
</feature>
<comment type="similarity">
    <text evidence="8">Belongs to the TsuA/YedE (TC 9.B.102) family.</text>
</comment>
<dbReference type="Proteomes" id="UP000324285">
    <property type="component" value="Chromosome"/>
</dbReference>
<dbReference type="KEGG" id="hbh:E4T21_17865"/>
<evidence type="ECO:0000256" key="9">
    <source>
        <dbReference type="SAM" id="Phobius"/>
    </source>
</evidence>
<keyword evidence="6 9" id="KW-1133">Transmembrane helix</keyword>
<feature type="transmembrane region" description="Helical" evidence="9">
    <location>
        <begin position="207"/>
        <end position="225"/>
    </location>
</feature>
<keyword evidence="2" id="KW-0813">Transport</keyword>
<dbReference type="RefSeq" id="WP_187775036.1">
    <property type="nucleotide sequence ID" value="NZ_CP038437.2"/>
</dbReference>
<evidence type="ECO:0000256" key="1">
    <source>
        <dbReference type="ARBA" id="ARBA00004429"/>
    </source>
</evidence>
<sequence>MILLLAALLGILAQRTGLCMVKSVQRLRTRQPGLLIVILGCGVWFWLATPVFTDTPWSKGITRYASTWPFALGGGLFGIAAAFNQGCTLSTLTALSRGHYHMLATMAGWVLGWWWLGWLSPVIEYQSLGGAHPPPWWLIGIAAVGSVLIIWRLAPSHRRIYAGVMVFGATAGVLGIMEPSWSPSQLIEQVSTRVLTGRLPWPDMQRVLISIALVAGMILAATPRVSWRQYQSGPTRWAKHLLAGSVMGVGSALALGGNDSQLLLALPSGSPAAALALASMIAGIWLGLAIEQRYLCRKKAL</sequence>
<dbReference type="GO" id="GO:0005886">
    <property type="term" value="C:plasma membrane"/>
    <property type="evidence" value="ECO:0007669"/>
    <property type="project" value="UniProtKB-SubCell"/>
</dbReference>
<feature type="transmembrane region" description="Helical" evidence="9">
    <location>
        <begin position="269"/>
        <end position="290"/>
    </location>
</feature>
<evidence type="ECO:0000256" key="6">
    <source>
        <dbReference type="ARBA" id="ARBA00022989"/>
    </source>
</evidence>
<evidence type="ECO:0000313" key="10">
    <source>
        <dbReference type="EMBL" id="QEM83205.2"/>
    </source>
</evidence>
<keyword evidence="5 9" id="KW-0812">Transmembrane</keyword>
<keyword evidence="4" id="KW-0997">Cell inner membrane</keyword>
<dbReference type="EMBL" id="CP038437">
    <property type="protein sequence ID" value="QEM83205.2"/>
    <property type="molecule type" value="Genomic_DNA"/>
</dbReference>
<feature type="transmembrane region" description="Helical" evidence="9">
    <location>
        <begin position="136"/>
        <end position="153"/>
    </location>
</feature>
<evidence type="ECO:0000256" key="7">
    <source>
        <dbReference type="ARBA" id="ARBA00023136"/>
    </source>
</evidence>
<feature type="transmembrane region" description="Helical" evidence="9">
    <location>
        <begin position="33"/>
        <end position="53"/>
    </location>
</feature>
<feature type="transmembrane region" description="Helical" evidence="9">
    <location>
        <begin position="100"/>
        <end position="116"/>
    </location>
</feature>
<accession>A0A856QT43</accession>
<protein>
    <submittedName>
        <fullName evidence="10">YeeE/YedE family protein</fullName>
    </submittedName>
</protein>
<reference evidence="10" key="1">
    <citation type="submission" date="2021-02" db="EMBL/GenBank/DDBJ databases">
        <title>Strain Y2R2, a novel species of the genus Halomonas.</title>
        <authorList>
            <person name="Huang H."/>
        </authorList>
    </citation>
    <scope>NUCLEOTIDE SEQUENCE</scope>
    <source>
        <strain evidence="10">Y2R2</strain>
    </source>
</reference>
<evidence type="ECO:0000256" key="3">
    <source>
        <dbReference type="ARBA" id="ARBA00022475"/>
    </source>
</evidence>
<organism evidence="10 11">
    <name type="scientific">Halomonas binhaiensis</name>
    <dbReference type="NCBI Taxonomy" id="2562282"/>
    <lineage>
        <taxon>Bacteria</taxon>
        <taxon>Pseudomonadati</taxon>
        <taxon>Pseudomonadota</taxon>
        <taxon>Gammaproteobacteria</taxon>
        <taxon>Oceanospirillales</taxon>
        <taxon>Halomonadaceae</taxon>
        <taxon>Halomonas</taxon>
    </lineage>
</organism>
<proteinExistence type="inferred from homology"/>
<comment type="subcellular location">
    <subcellularLocation>
        <location evidence="1">Cell inner membrane</location>
        <topology evidence="1">Multi-pass membrane protein</topology>
    </subcellularLocation>
</comment>
<evidence type="ECO:0000256" key="2">
    <source>
        <dbReference type="ARBA" id="ARBA00022448"/>
    </source>
</evidence>
<dbReference type="AlphaFoldDB" id="A0A856QT43"/>
<keyword evidence="7 9" id="KW-0472">Membrane</keyword>